<reference evidence="2 3" key="1">
    <citation type="journal article" date="2013" name="Genome Biol. Evol.">
        <title>Comparison of metabolic capacities and inference of gene content evolution in mosquito-associated Spiroplasma diminutum and S. taiwanense.</title>
        <authorList>
            <person name="Lo W.S."/>
            <person name="Ku C."/>
            <person name="Chen L.L."/>
            <person name="Chang T.H."/>
            <person name="Kuo C.H."/>
        </authorList>
    </citation>
    <scope>NUCLEOTIDE SEQUENCE [LARGE SCALE GENOMIC DNA]</scope>
    <source>
        <strain evidence="2">CT-1</strain>
    </source>
</reference>
<proteinExistence type="predicted"/>
<evidence type="ECO:0000313" key="2">
    <source>
        <dbReference type="EMBL" id="AGR41200.1"/>
    </source>
</evidence>
<dbReference type="EMBL" id="CP005074">
    <property type="protein sequence ID" value="AGR41200.1"/>
    <property type="molecule type" value="Genomic_DNA"/>
</dbReference>
<dbReference type="Proteomes" id="UP000014984">
    <property type="component" value="Chromosome"/>
</dbReference>
<keyword evidence="3" id="KW-1185">Reference proteome</keyword>
<accession>S5MH91</accession>
<keyword evidence="1" id="KW-0812">Transmembrane</keyword>
<evidence type="ECO:0000313" key="3">
    <source>
        <dbReference type="Proteomes" id="UP000014984"/>
    </source>
</evidence>
<name>S5MH91_9MOLU</name>
<evidence type="ECO:0000256" key="1">
    <source>
        <dbReference type="SAM" id="Phobius"/>
    </source>
</evidence>
<organism evidence="2 3">
    <name type="scientific">Spiroplasma taiwanense CT-1</name>
    <dbReference type="NCBI Taxonomy" id="1276220"/>
    <lineage>
        <taxon>Bacteria</taxon>
        <taxon>Bacillati</taxon>
        <taxon>Mycoplasmatota</taxon>
        <taxon>Mollicutes</taxon>
        <taxon>Entomoplasmatales</taxon>
        <taxon>Spiroplasmataceae</taxon>
        <taxon>Spiroplasma</taxon>
    </lineage>
</organism>
<keyword evidence="1" id="KW-0472">Membrane</keyword>
<dbReference type="KEGG" id="stai:STAIW_v1c05780"/>
<dbReference type="RefSeq" id="WP_020834339.1">
    <property type="nucleotide sequence ID" value="NC_021846.1"/>
</dbReference>
<sequence length="147" mass="17604">MKNFKYFIILFISLLDGVVFYLLSNSSKEENSQITNLETYQVYFKVKYDIKLKQNRLLPIKLTNENKINDLDNFIEEKKIDYLYNFFSIDNNKELLKKNEIIVYPLENTEIVKTSRYIVNFEFFKSKDVSENISKKTVLILNDIKND</sequence>
<dbReference type="OrthoDB" id="389603at2"/>
<gene>
    <name evidence="2" type="ORF">STAIW_v1c05780</name>
</gene>
<protein>
    <recommendedName>
        <fullName evidence="4">Transmembrane protein</fullName>
    </recommendedName>
</protein>
<dbReference type="PATRIC" id="fig|1276220.3.peg.589"/>
<dbReference type="AlphaFoldDB" id="S5MH91"/>
<dbReference type="HOGENOM" id="CLU_129322_0_0_14"/>
<keyword evidence="1" id="KW-1133">Transmembrane helix</keyword>
<evidence type="ECO:0008006" key="4">
    <source>
        <dbReference type="Google" id="ProtNLM"/>
    </source>
</evidence>
<feature type="transmembrane region" description="Helical" evidence="1">
    <location>
        <begin position="6"/>
        <end position="23"/>
    </location>
</feature>